<dbReference type="GO" id="GO:0005524">
    <property type="term" value="F:ATP binding"/>
    <property type="evidence" value="ECO:0007669"/>
    <property type="project" value="UniProtKB-UniRule"/>
</dbReference>
<evidence type="ECO:0000256" key="1">
    <source>
        <dbReference type="ARBA" id="ARBA00008874"/>
    </source>
</evidence>
<dbReference type="InterPro" id="IPR011009">
    <property type="entry name" value="Kinase-like_dom_sf"/>
</dbReference>
<dbReference type="PROSITE" id="PS00107">
    <property type="entry name" value="PROTEIN_KINASE_ATP"/>
    <property type="match status" value="1"/>
</dbReference>
<dbReference type="InterPro" id="IPR017441">
    <property type="entry name" value="Protein_kinase_ATP_BS"/>
</dbReference>
<organism evidence="4 5">
    <name type="scientific">Coptis chinensis</name>
    <dbReference type="NCBI Taxonomy" id="261450"/>
    <lineage>
        <taxon>Eukaryota</taxon>
        <taxon>Viridiplantae</taxon>
        <taxon>Streptophyta</taxon>
        <taxon>Embryophyta</taxon>
        <taxon>Tracheophyta</taxon>
        <taxon>Spermatophyta</taxon>
        <taxon>Magnoliopsida</taxon>
        <taxon>Ranunculales</taxon>
        <taxon>Ranunculaceae</taxon>
        <taxon>Coptidoideae</taxon>
        <taxon>Coptis</taxon>
    </lineage>
</organism>
<feature type="binding site" evidence="2">
    <location>
        <position position="45"/>
    </location>
    <ligand>
        <name>ATP</name>
        <dbReference type="ChEBI" id="CHEBI:30616"/>
    </ligand>
</feature>
<dbReference type="PANTHER" id="PTHR48014">
    <property type="entry name" value="SERINE/THREONINE-PROTEIN KINASE FRAY2"/>
    <property type="match status" value="1"/>
</dbReference>
<dbReference type="AlphaFoldDB" id="A0A835M8D3"/>
<dbReference type="EMBL" id="JADFTS010000002">
    <property type="protein sequence ID" value="KAF9620167.1"/>
    <property type="molecule type" value="Genomic_DNA"/>
</dbReference>
<comment type="caution">
    <text evidence="4">The sequence shown here is derived from an EMBL/GenBank/DDBJ whole genome shotgun (WGS) entry which is preliminary data.</text>
</comment>
<dbReference type="OrthoDB" id="248923at2759"/>
<keyword evidence="2" id="KW-0547">Nucleotide-binding</keyword>
<evidence type="ECO:0000313" key="5">
    <source>
        <dbReference type="Proteomes" id="UP000631114"/>
    </source>
</evidence>
<dbReference type="SMART" id="SM00220">
    <property type="entry name" value="S_TKc"/>
    <property type="match status" value="1"/>
</dbReference>
<dbReference type="GO" id="GO:0043539">
    <property type="term" value="F:protein serine/threonine kinase activator activity"/>
    <property type="evidence" value="ECO:0007669"/>
    <property type="project" value="InterPro"/>
</dbReference>
<dbReference type="InterPro" id="IPR000719">
    <property type="entry name" value="Prot_kinase_dom"/>
</dbReference>
<protein>
    <recommendedName>
        <fullName evidence="3">Protein kinase domain-containing protein</fullName>
    </recommendedName>
</protein>
<reference evidence="4 5" key="1">
    <citation type="submission" date="2020-10" db="EMBL/GenBank/DDBJ databases">
        <title>The Coptis chinensis genome and diversification of protoberbering-type alkaloids.</title>
        <authorList>
            <person name="Wang B."/>
            <person name="Shu S."/>
            <person name="Song C."/>
            <person name="Liu Y."/>
        </authorList>
    </citation>
    <scope>NUCLEOTIDE SEQUENCE [LARGE SCALE GENOMIC DNA]</scope>
    <source>
        <strain evidence="4">HL-2020</strain>
        <tissue evidence="4">Leaf</tissue>
    </source>
</reference>
<keyword evidence="5" id="KW-1185">Reference proteome</keyword>
<dbReference type="PROSITE" id="PS50011">
    <property type="entry name" value="PROTEIN_KINASE_DOM"/>
    <property type="match status" value="1"/>
</dbReference>
<dbReference type="SUPFAM" id="SSF56112">
    <property type="entry name" value="Protein kinase-like (PK-like)"/>
    <property type="match status" value="1"/>
</dbReference>
<dbReference type="Gene3D" id="3.30.200.20">
    <property type="entry name" value="Phosphorylase Kinase, domain 1"/>
    <property type="match status" value="1"/>
</dbReference>
<dbReference type="Pfam" id="PF00069">
    <property type="entry name" value="Pkinase"/>
    <property type="match status" value="1"/>
</dbReference>
<evidence type="ECO:0000313" key="4">
    <source>
        <dbReference type="EMBL" id="KAF9620167.1"/>
    </source>
</evidence>
<evidence type="ECO:0000259" key="3">
    <source>
        <dbReference type="PROSITE" id="PS50011"/>
    </source>
</evidence>
<dbReference type="InterPro" id="IPR047173">
    <property type="entry name" value="STRAD_A/B-like"/>
</dbReference>
<dbReference type="PANTHER" id="PTHR48014:SF21">
    <property type="entry name" value="SERINE_THREONINE-PROTEIN KINASE FRAY2"/>
    <property type="match status" value="1"/>
</dbReference>
<comment type="similarity">
    <text evidence="1">Belongs to the protein kinase superfamily. STE Ser/Thr protein kinase family. STE20 subfamily.</text>
</comment>
<dbReference type="Proteomes" id="UP000631114">
    <property type="component" value="Unassembled WGS sequence"/>
</dbReference>
<accession>A0A835M8D3</accession>
<name>A0A835M8D3_9MAGN</name>
<gene>
    <name evidence="4" type="ORF">IFM89_010902</name>
</gene>
<dbReference type="GO" id="GO:0004672">
    <property type="term" value="F:protein kinase activity"/>
    <property type="evidence" value="ECO:0007669"/>
    <property type="project" value="InterPro"/>
</dbReference>
<sequence length="126" mass="14362">MKNTEEKIYPVGAAYYELMDVIGKGGFATVYRACCLPLGEIVAIKVANLEEQDDFELITKEAQMMKLVRHPNLVSAYCSFIKESELWVVMPLMDAGSCYHVMKSMKSTYPGVFKKKLSLRNFYMKP</sequence>
<keyword evidence="2" id="KW-0067">ATP-binding</keyword>
<proteinExistence type="inferred from homology"/>
<evidence type="ECO:0000256" key="2">
    <source>
        <dbReference type="PROSITE-ProRule" id="PRU10141"/>
    </source>
</evidence>
<feature type="domain" description="Protein kinase" evidence="3">
    <location>
        <begin position="16"/>
        <end position="126"/>
    </location>
</feature>